<dbReference type="EMBL" id="JAAAMV010000027">
    <property type="protein sequence ID" value="NBD27443.1"/>
    <property type="molecule type" value="Genomic_DNA"/>
</dbReference>
<evidence type="ECO:0008006" key="3">
    <source>
        <dbReference type="Google" id="ProtNLM"/>
    </source>
</evidence>
<dbReference type="Gene3D" id="3.10.180.10">
    <property type="entry name" value="2,3-Dihydroxybiphenyl 1,2-Dioxygenase, domain 1"/>
    <property type="match status" value="1"/>
</dbReference>
<proteinExistence type="predicted"/>
<keyword evidence="2" id="KW-1185">Reference proteome</keyword>
<evidence type="ECO:0000313" key="1">
    <source>
        <dbReference type="EMBL" id="NBD27443.1"/>
    </source>
</evidence>
<sequence>MLVAGTDEALASVTDIHSILFVDSLREFMDFFAASGVPILRGPLTNPIGTLIIVKHPDGQAVEYLQPHD</sequence>
<evidence type="ECO:0000313" key="2">
    <source>
        <dbReference type="Proteomes" id="UP000665561"/>
    </source>
</evidence>
<dbReference type="RefSeq" id="WP_161746464.1">
    <property type="nucleotide sequence ID" value="NZ_JAAAMV010000027.1"/>
</dbReference>
<dbReference type="Proteomes" id="UP000665561">
    <property type="component" value="Unassembled WGS sequence"/>
</dbReference>
<accession>A0ABW9XXI4</accession>
<dbReference type="SUPFAM" id="SSF54593">
    <property type="entry name" value="Glyoxalase/Bleomycin resistance protein/Dihydroxybiphenyl dioxygenase"/>
    <property type="match status" value="1"/>
</dbReference>
<name>A0ABW9XXI4_9BACL</name>
<reference evidence="1 2" key="1">
    <citation type="submission" date="2020-01" db="EMBL/GenBank/DDBJ databases">
        <title>Paenibacillus soybeanensis sp. nov. isolated from the nodules of soybean (Glycine max(L.) Merr).</title>
        <authorList>
            <person name="Wang H."/>
        </authorList>
    </citation>
    <scope>NUCLEOTIDE SEQUENCE [LARGE SCALE GENOMIC DNA]</scope>
    <source>
        <strain evidence="1 2">T1</strain>
    </source>
</reference>
<organism evidence="1 2">
    <name type="scientific">Paenibacillus glycinis</name>
    <dbReference type="NCBI Taxonomy" id="2697035"/>
    <lineage>
        <taxon>Bacteria</taxon>
        <taxon>Bacillati</taxon>
        <taxon>Bacillota</taxon>
        <taxon>Bacilli</taxon>
        <taxon>Bacillales</taxon>
        <taxon>Paenibacillaceae</taxon>
        <taxon>Paenibacillus</taxon>
    </lineage>
</organism>
<comment type="caution">
    <text evidence="1">The sequence shown here is derived from an EMBL/GenBank/DDBJ whole genome shotgun (WGS) entry which is preliminary data.</text>
</comment>
<protein>
    <recommendedName>
        <fullName evidence="3">VOC domain-containing protein</fullName>
    </recommendedName>
</protein>
<dbReference type="InterPro" id="IPR029068">
    <property type="entry name" value="Glyas_Bleomycin-R_OHBP_Dase"/>
</dbReference>
<gene>
    <name evidence="1" type="ORF">GT019_26525</name>
</gene>